<dbReference type="EMBL" id="KE345396">
    <property type="protein sequence ID" value="EXC03818.1"/>
    <property type="molecule type" value="Genomic_DNA"/>
</dbReference>
<proteinExistence type="predicted"/>
<feature type="region of interest" description="Disordered" evidence="1">
    <location>
        <begin position="54"/>
        <end position="83"/>
    </location>
</feature>
<organism evidence="2 3">
    <name type="scientific">Morus notabilis</name>
    <dbReference type="NCBI Taxonomy" id="981085"/>
    <lineage>
        <taxon>Eukaryota</taxon>
        <taxon>Viridiplantae</taxon>
        <taxon>Streptophyta</taxon>
        <taxon>Embryophyta</taxon>
        <taxon>Tracheophyta</taxon>
        <taxon>Spermatophyta</taxon>
        <taxon>Magnoliopsida</taxon>
        <taxon>eudicotyledons</taxon>
        <taxon>Gunneridae</taxon>
        <taxon>Pentapetalae</taxon>
        <taxon>rosids</taxon>
        <taxon>fabids</taxon>
        <taxon>Rosales</taxon>
        <taxon>Moraceae</taxon>
        <taxon>Moreae</taxon>
        <taxon>Morus</taxon>
    </lineage>
</organism>
<gene>
    <name evidence="2" type="ORF">L484_012431</name>
</gene>
<sequence length="83" mass="9281">MSISSSSVSFSIFILTFFPRHPRGAVDETDVVERKDGSSVAATDERRNVRVKWVRERSPSGSGQGLERRPGFFHEGGLHALRH</sequence>
<name>W9SEX3_9ROSA</name>
<dbReference type="AlphaFoldDB" id="W9SEX3"/>
<keyword evidence="3" id="KW-1185">Reference proteome</keyword>
<reference evidence="3" key="1">
    <citation type="submission" date="2013-01" db="EMBL/GenBank/DDBJ databases">
        <title>Draft Genome Sequence of a Mulberry Tree, Morus notabilis C.K. Schneid.</title>
        <authorList>
            <person name="He N."/>
            <person name="Zhao S."/>
        </authorList>
    </citation>
    <scope>NUCLEOTIDE SEQUENCE</scope>
</reference>
<accession>W9SEX3</accession>
<dbReference type="Proteomes" id="UP000030645">
    <property type="component" value="Unassembled WGS sequence"/>
</dbReference>
<evidence type="ECO:0000313" key="2">
    <source>
        <dbReference type="EMBL" id="EXC03818.1"/>
    </source>
</evidence>
<protein>
    <submittedName>
        <fullName evidence="2">Uncharacterized protein</fullName>
    </submittedName>
</protein>
<evidence type="ECO:0000256" key="1">
    <source>
        <dbReference type="SAM" id="MobiDB-lite"/>
    </source>
</evidence>
<evidence type="ECO:0000313" key="3">
    <source>
        <dbReference type="Proteomes" id="UP000030645"/>
    </source>
</evidence>